<evidence type="ECO:0000313" key="3">
    <source>
        <dbReference type="RefSeq" id="XP_002739785.1"/>
    </source>
</evidence>
<gene>
    <name evidence="3" type="primary">LOC100369389</name>
</gene>
<dbReference type="PANTHER" id="PTHR35665:SF1">
    <property type="entry name" value="PROTEIN LKAAEAR1"/>
    <property type="match status" value="1"/>
</dbReference>
<dbReference type="Pfam" id="PF15478">
    <property type="entry name" value="LKAAEAR"/>
    <property type="match status" value="1"/>
</dbReference>
<accession>A0ABM0GXW4</accession>
<protein>
    <submittedName>
        <fullName evidence="3">Uncharacterized protein C20orf201-like</fullName>
    </submittedName>
</protein>
<dbReference type="Proteomes" id="UP000694865">
    <property type="component" value="Unplaced"/>
</dbReference>
<reference evidence="3" key="1">
    <citation type="submission" date="2025-08" db="UniProtKB">
        <authorList>
            <consortium name="RefSeq"/>
        </authorList>
    </citation>
    <scope>IDENTIFICATION</scope>
    <source>
        <tissue evidence="3">Testes</tissue>
    </source>
</reference>
<dbReference type="PANTHER" id="PTHR35665">
    <property type="entry name" value="PROTEIN LKAAEAR1"/>
    <property type="match status" value="1"/>
</dbReference>
<evidence type="ECO:0000256" key="1">
    <source>
        <dbReference type="SAM" id="MobiDB-lite"/>
    </source>
</evidence>
<dbReference type="GeneID" id="100369389"/>
<dbReference type="InterPro" id="IPR029152">
    <property type="entry name" value="LKAAEAR1"/>
</dbReference>
<dbReference type="RefSeq" id="XP_002739785.1">
    <property type="nucleotide sequence ID" value="XM_002739739.2"/>
</dbReference>
<proteinExistence type="predicted"/>
<name>A0ABM0GXW4_SACKO</name>
<organism evidence="2 3">
    <name type="scientific">Saccoglossus kowalevskii</name>
    <name type="common">Acorn worm</name>
    <dbReference type="NCBI Taxonomy" id="10224"/>
    <lineage>
        <taxon>Eukaryota</taxon>
        <taxon>Metazoa</taxon>
        <taxon>Hemichordata</taxon>
        <taxon>Enteropneusta</taxon>
        <taxon>Harrimaniidae</taxon>
        <taxon>Saccoglossus</taxon>
    </lineage>
</organism>
<evidence type="ECO:0000313" key="2">
    <source>
        <dbReference type="Proteomes" id="UP000694865"/>
    </source>
</evidence>
<feature type="region of interest" description="Disordered" evidence="1">
    <location>
        <begin position="1"/>
        <end position="38"/>
    </location>
</feature>
<sequence>MPANGKDADDSSDGKFKAKNKKTLTQRELSNLAPQERSKYLAYEEPPKHVAEAMAKTKTRLLEMKKEQKQSLKPRPIEEELDKEKHSKLIGQLKAAEARNRLRVMRLRYNANRAEEIKHLIACQPTSLKAVRLQALVPPYPENSKSGDNLDSMQRERVENILEDEKGLTICRDLS</sequence>
<keyword evidence="2" id="KW-1185">Reference proteome</keyword>
<feature type="compositionally biased region" description="Basic and acidic residues" evidence="1">
    <location>
        <begin position="1"/>
        <end position="16"/>
    </location>
</feature>